<dbReference type="InterPro" id="IPR043131">
    <property type="entry name" value="BCAT-like_N"/>
</dbReference>
<gene>
    <name evidence="6" type="ORF">XD57_1711</name>
</gene>
<evidence type="ECO:0000313" key="6">
    <source>
        <dbReference type="EMBL" id="KUK22192.1"/>
    </source>
</evidence>
<dbReference type="Gene3D" id="3.30.470.10">
    <property type="match status" value="1"/>
</dbReference>
<dbReference type="PANTHER" id="PTHR42743:SF4">
    <property type="entry name" value="BRANCHED-CHAIN-AMINO-ACID AMINOTRANSFERASE-RELATED"/>
    <property type="match status" value="1"/>
</dbReference>
<dbReference type="PROSITE" id="PS00770">
    <property type="entry name" value="AA_TRANSFER_CLASS_4"/>
    <property type="match status" value="1"/>
</dbReference>
<dbReference type="FunFam" id="3.20.10.10:FF:000002">
    <property type="entry name" value="D-alanine aminotransferase"/>
    <property type="match status" value="1"/>
</dbReference>
<comment type="caution">
    <text evidence="6">The sequence shown here is derived from an EMBL/GenBank/DDBJ whole genome shotgun (WGS) entry which is preliminary data.</text>
</comment>
<keyword evidence="6" id="KW-0808">Transferase</keyword>
<dbReference type="GO" id="GO:0008652">
    <property type="term" value="P:amino acid biosynthetic process"/>
    <property type="evidence" value="ECO:0007669"/>
    <property type="project" value="UniProtKB-ARBA"/>
</dbReference>
<keyword evidence="6" id="KW-0032">Aminotransferase</keyword>
<evidence type="ECO:0000313" key="7">
    <source>
        <dbReference type="Proteomes" id="UP000058636"/>
    </source>
</evidence>
<dbReference type="InterPro" id="IPR001544">
    <property type="entry name" value="Aminotrans_IV"/>
</dbReference>
<sequence length="273" mass="31237">MLIWWRGKFQCADEISLDFSLFEKSLQGAVYETLRTYNGIPFAAYKHYSRLKRSVDFFKIPFSLSFDEFSKVLKTGAQEFKQEVRIKVYLFPDSGEIFFVFSPFNVPDVESGVDVKISSVRRIPDLSTPPTLKITGRTDIVLARREIVDCYDVILLGLNGQVCEGSFSNVFLVKEGKLITPSLDSGILDGITRENVIKLAKSLEIPVEERVVWVWELFESDEMFLTHTSVGVVPVRRLNEHLFFEEEPGPVTATLMENFEPFVLNLEENWVGI</sequence>
<comment type="similarity">
    <text evidence="2 4">Belongs to the class-IV pyridoxal-phosphate-dependent aminotransferase family.</text>
</comment>
<dbReference type="GO" id="GO:0046394">
    <property type="term" value="P:carboxylic acid biosynthetic process"/>
    <property type="evidence" value="ECO:0007669"/>
    <property type="project" value="UniProtKB-ARBA"/>
</dbReference>
<evidence type="ECO:0000256" key="2">
    <source>
        <dbReference type="ARBA" id="ARBA00009320"/>
    </source>
</evidence>
<dbReference type="EMBL" id="LGFG01000231">
    <property type="protein sequence ID" value="KUK22192.1"/>
    <property type="molecule type" value="Genomic_DNA"/>
</dbReference>
<dbReference type="Pfam" id="PF01063">
    <property type="entry name" value="Aminotran_4"/>
    <property type="match status" value="1"/>
</dbReference>
<accession>A0A101ENW4</accession>
<evidence type="ECO:0000256" key="5">
    <source>
        <dbReference type="RuleBase" id="RU004516"/>
    </source>
</evidence>
<dbReference type="Proteomes" id="UP000058636">
    <property type="component" value="Unassembled WGS sequence"/>
</dbReference>
<dbReference type="GO" id="GO:0008483">
    <property type="term" value="F:transaminase activity"/>
    <property type="evidence" value="ECO:0007669"/>
    <property type="project" value="UniProtKB-KW"/>
</dbReference>
<dbReference type="InterPro" id="IPR018300">
    <property type="entry name" value="Aminotrans_IV_CS"/>
</dbReference>
<name>A0A101ENW4_9THEM</name>
<dbReference type="PATRIC" id="fig|93930.3.peg.886"/>
<dbReference type="AlphaFoldDB" id="A0A101ENW4"/>
<dbReference type="SUPFAM" id="SSF56752">
    <property type="entry name" value="D-aminoacid aminotransferase-like PLP-dependent enzymes"/>
    <property type="match status" value="1"/>
</dbReference>
<dbReference type="InterPro" id="IPR036038">
    <property type="entry name" value="Aminotransferase-like"/>
</dbReference>
<organism evidence="6 7">
    <name type="scientific">Thermotoga petrophila</name>
    <dbReference type="NCBI Taxonomy" id="93929"/>
    <lineage>
        <taxon>Bacteria</taxon>
        <taxon>Thermotogati</taxon>
        <taxon>Thermotogota</taxon>
        <taxon>Thermotogae</taxon>
        <taxon>Thermotogales</taxon>
        <taxon>Thermotogaceae</taxon>
        <taxon>Thermotoga</taxon>
    </lineage>
</organism>
<proteinExistence type="inferred from homology"/>
<dbReference type="InterPro" id="IPR043132">
    <property type="entry name" value="BCAT-like_C"/>
</dbReference>
<protein>
    <submittedName>
        <fullName evidence="6">Putative branched-chain-amino-acid aminotransferase</fullName>
    </submittedName>
</protein>
<evidence type="ECO:0000256" key="3">
    <source>
        <dbReference type="ARBA" id="ARBA00022898"/>
    </source>
</evidence>
<evidence type="ECO:0000256" key="1">
    <source>
        <dbReference type="ARBA" id="ARBA00001933"/>
    </source>
</evidence>
<comment type="cofactor">
    <cofactor evidence="1 5">
        <name>pyridoxal 5'-phosphate</name>
        <dbReference type="ChEBI" id="CHEBI:597326"/>
    </cofactor>
</comment>
<dbReference type="Gene3D" id="3.20.10.10">
    <property type="entry name" value="D-amino Acid Aminotransferase, subunit A, domain 2"/>
    <property type="match status" value="1"/>
</dbReference>
<keyword evidence="3 5" id="KW-0663">Pyridoxal phosphate</keyword>
<reference evidence="6 7" key="1">
    <citation type="journal article" date="2015" name="MBio">
        <title>Genome-Resolved Metagenomic Analysis Reveals Roles for Candidate Phyla and Other Microbial Community Members in Biogeochemical Transformations in Oil Reservoirs.</title>
        <authorList>
            <person name="Hu P."/>
            <person name="Tom L."/>
            <person name="Singh A."/>
            <person name="Thomas B.C."/>
            <person name="Baker B.J."/>
            <person name="Piceno Y.M."/>
            <person name="Andersen G.L."/>
            <person name="Banfield J.F."/>
        </authorList>
    </citation>
    <scope>NUCLEOTIDE SEQUENCE [LARGE SCALE GENOMIC DNA]</scope>
    <source>
        <strain evidence="6">46_26</strain>
    </source>
</reference>
<evidence type="ECO:0000256" key="4">
    <source>
        <dbReference type="RuleBase" id="RU004106"/>
    </source>
</evidence>
<dbReference type="CDD" id="cd00449">
    <property type="entry name" value="PLPDE_IV"/>
    <property type="match status" value="1"/>
</dbReference>
<dbReference type="InterPro" id="IPR050571">
    <property type="entry name" value="Class-IV_PLP-Dep_Aminotrnsfr"/>
</dbReference>
<dbReference type="PANTHER" id="PTHR42743">
    <property type="entry name" value="AMINO-ACID AMINOTRANSFERASE"/>
    <property type="match status" value="1"/>
</dbReference>